<sequence length="77" mass="7772">MAHGAGRRAPPPPRPEARRGGGSEEALDAREPAGRALGEAGSIASPAESGRRRGACGRELTALPASDSGRQGTGVRE</sequence>
<protein>
    <submittedName>
        <fullName evidence="2">Uncharacterized protein</fullName>
    </submittedName>
</protein>
<reference evidence="2" key="2">
    <citation type="submission" date="2012-10" db="EMBL/GenBank/DDBJ databases">
        <title>Improved high-quality draft of Thermaerobacter subterraneus C21, DSM 13965.</title>
        <authorList>
            <consortium name="DOE Joint Genome Institute"/>
            <person name="Eisen J."/>
            <person name="Huntemann M."/>
            <person name="Wei C.-L."/>
            <person name="Han J."/>
            <person name="Detter J.C."/>
            <person name="Han C."/>
            <person name="Tapia R."/>
            <person name="Chen A."/>
            <person name="Kyrpides N."/>
            <person name="Mavromatis K."/>
            <person name="Markowitz V."/>
            <person name="Szeto E."/>
            <person name="Ivanova N."/>
            <person name="Mikhailova N."/>
            <person name="Ovchinnikova G."/>
            <person name="Pagani I."/>
            <person name="Pati A."/>
            <person name="Goodwin L."/>
            <person name="Nordberg H.P."/>
            <person name="Cantor M.N."/>
            <person name="Hua S.X."/>
            <person name="Woyke T."/>
            <person name="Eisen J."/>
            <person name="Klenk H.-P."/>
        </authorList>
    </citation>
    <scope>NUCLEOTIDE SEQUENCE [LARGE SCALE GENOMIC DNA]</scope>
    <source>
        <strain evidence="2">DSM 13965</strain>
    </source>
</reference>
<dbReference type="Proteomes" id="UP000005710">
    <property type="component" value="Unassembled WGS sequence"/>
</dbReference>
<reference evidence="2" key="1">
    <citation type="submission" date="2010-10" db="EMBL/GenBank/DDBJ databases">
        <authorList>
            <consortium name="US DOE Joint Genome Institute (JGI-PGF)"/>
            <person name="Lucas S."/>
            <person name="Copeland A."/>
            <person name="Lapidus A."/>
            <person name="Bruce D."/>
            <person name="Goodwin L."/>
            <person name="Pitluck S."/>
            <person name="Kyrpides N."/>
            <person name="Mavromatis K."/>
            <person name="Detter J.C."/>
            <person name="Han C."/>
            <person name="Land M."/>
            <person name="Hauser L."/>
            <person name="Markowitz V."/>
            <person name="Cheng J.-F."/>
            <person name="Hugenholtz P."/>
            <person name="Woyke T."/>
            <person name="Wu D."/>
            <person name="Pukall R."/>
            <person name="Wahrenburg C."/>
            <person name="Brambilla E."/>
            <person name="Klenk H.-P."/>
            <person name="Eisen J.A."/>
        </authorList>
    </citation>
    <scope>NUCLEOTIDE SEQUENCE [LARGE SCALE GENOMIC DNA]</scope>
    <source>
        <strain evidence="2">DSM 13965</strain>
    </source>
</reference>
<evidence type="ECO:0000313" key="2">
    <source>
        <dbReference type="EMBL" id="EKP93608.1"/>
    </source>
</evidence>
<organism evidence="2 3">
    <name type="scientific">Thermaerobacter subterraneus DSM 13965</name>
    <dbReference type="NCBI Taxonomy" id="867903"/>
    <lineage>
        <taxon>Bacteria</taxon>
        <taxon>Bacillati</taxon>
        <taxon>Bacillota</taxon>
        <taxon>Clostridia</taxon>
        <taxon>Eubacteriales</taxon>
        <taxon>Clostridiales Family XVII. Incertae Sedis</taxon>
        <taxon>Thermaerobacter</taxon>
    </lineage>
</organism>
<gene>
    <name evidence="2" type="ORF">ThesuDRAFT_00201</name>
</gene>
<feature type="region of interest" description="Disordered" evidence="1">
    <location>
        <begin position="1"/>
        <end position="77"/>
    </location>
</feature>
<comment type="caution">
    <text evidence="2">The sequence shown here is derived from an EMBL/GenBank/DDBJ whole genome shotgun (WGS) entry which is preliminary data.</text>
</comment>
<proteinExistence type="predicted"/>
<evidence type="ECO:0000313" key="3">
    <source>
        <dbReference type="Proteomes" id="UP000005710"/>
    </source>
</evidence>
<keyword evidence="3" id="KW-1185">Reference proteome</keyword>
<dbReference type="EMBL" id="AENY02000005">
    <property type="protein sequence ID" value="EKP93608.1"/>
    <property type="molecule type" value="Genomic_DNA"/>
</dbReference>
<dbReference type="AlphaFoldDB" id="K6PY32"/>
<evidence type="ECO:0000256" key="1">
    <source>
        <dbReference type="SAM" id="MobiDB-lite"/>
    </source>
</evidence>
<accession>K6PY32</accession>
<feature type="compositionally biased region" description="Basic and acidic residues" evidence="1">
    <location>
        <begin position="15"/>
        <end position="33"/>
    </location>
</feature>
<dbReference type="STRING" id="867903.ThesuDRAFT_00201"/>
<dbReference type="HOGENOM" id="CLU_2636898_0_0_9"/>
<name>K6PY32_9FIRM</name>